<reference evidence="1 2" key="1">
    <citation type="submission" date="2023-05" db="EMBL/GenBank/DDBJ databases">
        <authorList>
            <person name="Yin Y."/>
            <person name="Lu Z."/>
        </authorList>
    </citation>
    <scope>NUCLEOTIDE SEQUENCE [LARGE SCALE GENOMIC DNA]</scope>
    <source>
        <strain evidence="1 2">ZM22</strain>
    </source>
</reference>
<keyword evidence="2" id="KW-1185">Reference proteome</keyword>
<dbReference type="RefSeq" id="WP_283488786.1">
    <property type="nucleotide sequence ID" value="NZ_CP125947.1"/>
</dbReference>
<accession>A0ABY8T240</accession>
<dbReference type="EMBL" id="CP125947">
    <property type="protein sequence ID" value="WHS67761.1"/>
    <property type="molecule type" value="Genomic_DNA"/>
</dbReference>
<proteinExistence type="predicted"/>
<name>A0ABY8T240_9BURK</name>
<evidence type="ECO:0000313" key="1">
    <source>
        <dbReference type="EMBL" id="WHS67761.1"/>
    </source>
</evidence>
<sequence>MKMQSQALLFGIESSKGEFQGTPYDSTKFHLSVDMGTKSNGKTIGVVTRPFKFGDSTEIEKWVNLTPHLSSGKPINCNCEFDVVAASDGVKLTLLAIQPAPQTKAAAAS</sequence>
<evidence type="ECO:0000313" key="2">
    <source>
        <dbReference type="Proteomes" id="UP001240697"/>
    </source>
</evidence>
<organism evidence="1 2">
    <name type="scientific">Comamonas resistens</name>
    <dbReference type="NCBI Taxonomy" id="3046670"/>
    <lineage>
        <taxon>Bacteria</taxon>
        <taxon>Pseudomonadati</taxon>
        <taxon>Pseudomonadota</taxon>
        <taxon>Betaproteobacteria</taxon>
        <taxon>Burkholderiales</taxon>
        <taxon>Comamonadaceae</taxon>
        <taxon>Comamonas</taxon>
    </lineage>
</organism>
<dbReference type="Proteomes" id="UP001240697">
    <property type="component" value="Chromosome"/>
</dbReference>
<protein>
    <submittedName>
        <fullName evidence="1">Uncharacterized protein</fullName>
    </submittedName>
</protein>
<gene>
    <name evidence="1" type="ORF">QMY55_11855</name>
</gene>